<evidence type="ECO:0000259" key="1">
    <source>
        <dbReference type="Pfam" id="PF21834"/>
    </source>
</evidence>
<name>A0ABQ4TJB3_9HYPH</name>
<evidence type="ECO:0000313" key="2">
    <source>
        <dbReference type="EMBL" id="GJE55424.1"/>
    </source>
</evidence>
<feature type="domain" description="DUF6894" evidence="1">
    <location>
        <begin position="3"/>
        <end position="69"/>
    </location>
</feature>
<keyword evidence="3" id="KW-1185">Reference proteome</keyword>
<reference evidence="2" key="2">
    <citation type="submission" date="2021-08" db="EMBL/GenBank/DDBJ databases">
        <authorList>
            <person name="Tani A."/>
            <person name="Ola A."/>
            <person name="Ogura Y."/>
            <person name="Katsura K."/>
            <person name="Hayashi T."/>
        </authorList>
    </citation>
    <scope>NUCLEOTIDE SEQUENCE</scope>
    <source>
        <strain evidence="2">DSM 23674</strain>
    </source>
</reference>
<protein>
    <recommendedName>
        <fullName evidence="1">DUF6894 domain-containing protein</fullName>
    </recommendedName>
</protein>
<evidence type="ECO:0000313" key="3">
    <source>
        <dbReference type="Proteomes" id="UP001055101"/>
    </source>
</evidence>
<proteinExistence type="predicted"/>
<reference evidence="2" key="1">
    <citation type="journal article" date="2021" name="Front. Microbiol.">
        <title>Comprehensive Comparative Genomics and Phenotyping of Methylobacterium Species.</title>
        <authorList>
            <person name="Alessa O."/>
            <person name="Ogura Y."/>
            <person name="Fujitani Y."/>
            <person name="Takami H."/>
            <person name="Hayashi T."/>
            <person name="Sahin N."/>
            <person name="Tani A."/>
        </authorList>
    </citation>
    <scope>NUCLEOTIDE SEQUENCE</scope>
    <source>
        <strain evidence="2">DSM 23674</strain>
    </source>
</reference>
<dbReference type="RefSeq" id="WP_147818633.1">
    <property type="nucleotide sequence ID" value="NZ_BPRA01000008.1"/>
</dbReference>
<dbReference type="EMBL" id="BPRA01000008">
    <property type="protein sequence ID" value="GJE55424.1"/>
    <property type="molecule type" value="Genomic_DNA"/>
</dbReference>
<dbReference type="Pfam" id="PF21834">
    <property type="entry name" value="DUF6894"/>
    <property type="match status" value="1"/>
</dbReference>
<accession>A0ABQ4TJB3</accession>
<dbReference type="InterPro" id="IPR054189">
    <property type="entry name" value="DUF6894"/>
</dbReference>
<sequence length="94" mass="10021">MPRYYFDIDDSISIHDEQGQDFSDSAAAQAEAFRRAAVYGGDPANLEKSGVIVVTVRDGPDSVVVRVRLICQVDDRKPGAGANSGVQGSMPHVA</sequence>
<comment type="caution">
    <text evidence="2">The sequence shown here is derived from an EMBL/GenBank/DDBJ whole genome shotgun (WGS) entry which is preliminary data.</text>
</comment>
<organism evidence="2 3">
    <name type="scientific">Methylobacterium thuringiense</name>
    <dbReference type="NCBI Taxonomy" id="1003091"/>
    <lineage>
        <taxon>Bacteria</taxon>
        <taxon>Pseudomonadati</taxon>
        <taxon>Pseudomonadota</taxon>
        <taxon>Alphaproteobacteria</taxon>
        <taxon>Hyphomicrobiales</taxon>
        <taxon>Methylobacteriaceae</taxon>
        <taxon>Methylobacterium</taxon>
    </lineage>
</organism>
<gene>
    <name evidence="2" type="ORF">EKPJFOCH_1915</name>
</gene>
<dbReference type="Proteomes" id="UP001055101">
    <property type="component" value="Unassembled WGS sequence"/>
</dbReference>